<keyword evidence="2" id="KW-0808">Transferase</keyword>
<evidence type="ECO:0000256" key="2">
    <source>
        <dbReference type="ARBA" id="ARBA00022679"/>
    </source>
</evidence>
<dbReference type="Proteomes" id="UP000654075">
    <property type="component" value="Unassembled WGS sequence"/>
</dbReference>
<proteinExistence type="predicted"/>
<name>A0A813E8P9_POLGL</name>
<dbReference type="Proteomes" id="UP000626109">
    <property type="component" value="Unassembled WGS sequence"/>
</dbReference>
<dbReference type="GO" id="GO:0006487">
    <property type="term" value="P:protein N-linked glycosylation"/>
    <property type="evidence" value="ECO:0007669"/>
    <property type="project" value="TreeGrafter"/>
</dbReference>
<reference evidence="4" key="1">
    <citation type="submission" date="2021-02" db="EMBL/GenBank/DDBJ databases">
        <authorList>
            <person name="Dougan E. K."/>
            <person name="Rhodes N."/>
            <person name="Thang M."/>
            <person name="Chan C."/>
        </authorList>
    </citation>
    <scope>NUCLEOTIDE SEQUENCE</scope>
</reference>
<accession>A0A813E8P9</accession>
<dbReference type="GO" id="GO:0016757">
    <property type="term" value="F:glycosyltransferase activity"/>
    <property type="evidence" value="ECO:0007669"/>
    <property type="project" value="UniProtKB-KW"/>
</dbReference>
<feature type="signal peptide" evidence="3">
    <location>
        <begin position="1"/>
        <end position="22"/>
    </location>
</feature>
<evidence type="ECO:0000313" key="5">
    <source>
        <dbReference type="EMBL" id="CAE8704503.1"/>
    </source>
</evidence>
<organism evidence="4 6">
    <name type="scientific">Polarella glacialis</name>
    <name type="common">Dinoflagellate</name>
    <dbReference type="NCBI Taxonomy" id="89957"/>
    <lineage>
        <taxon>Eukaryota</taxon>
        <taxon>Sar</taxon>
        <taxon>Alveolata</taxon>
        <taxon>Dinophyceae</taxon>
        <taxon>Suessiales</taxon>
        <taxon>Suessiaceae</taxon>
        <taxon>Polarella</taxon>
    </lineage>
</organism>
<dbReference type="OrthoDB" id="416708at2759"/>
<evidence type="ECO:0000313" key="6">
    <source>
        <dbReference type="Proteomes" id="UP000654075"/>
    </source>
</evidence>
<dbReference type="InterPro" id="IPR008630">
    <property type="entry name" value="Glyco_trans_34"/>
</dbReference>
<dbReference type="PANTHER" id="PTHR31306:SF4">
    <property type="entry name" value="ALPHA-1,2-GALACTOSYLTRANSFERASE"/>
    <property type="match status" value="1"/>
</dbReference>
<evidence type="ECO:0000256" key="3">
    <source>
        <dbReference type="SAM" id="SignalP"/>
    </source>
</evidence>
<keyword evidence="3" id="KW-0732">Signal</keyword>
<sequence length="420" mass="45411">MNFVSRHLRLASALWLAGGAGAGDRLRETGHHANGLLMATADSASGVPACEPNKIFAQTVADECGPSPGKGTTLDWTAFVGELYEARNLLFQAGPELARMQLANLMRLATQRGPTAFECPAAVAATSYALAEVIAAEGDTQGHSLALLQFALALLPSAAHRECTQWPMKGRDLEAAFLKLLETSRPAPLLPQQLPPADSLRIAVVTACAGFHPGRARQSSEENLGSYTSRHGYDLHFFPDASAVMSGAPAWGWNQTQMDAPAFWRAHALQRVIDSEVPYHWILWVDCEVALTDLERSVPVVLASHGISPAEVTGGGPEAADLLLTADGLGAKPEVMFLRRSPWSLSFVQRWARSPASAFNRAAHDPNGRHEERLALQHSVLPHWEVWLAGNSWPNWESFAWPTEVRLAAGNLLGARSECC</sequence>
<feature type="chain" id="PRO_5036221891" evidence="3">
    <location>
        <begin position="23"/>
        <end position="420"/>
    </location>
</feature>
<gene>
    <name evidence="4" type="ORF">PGLA1383_LOCUS13877</name>
    <name evidence="5" type="ORF">PGLA2088_LOCUS33211</name>
</gene>
<evidence type="ECO:0000256" key="1">
    <source>
        <dbReference type="ARBA" id="ARBA00022676"/>
    </source>
</evidence>
<keyword evidence="1" id="KW-0328">Glycosyltransferase</keyword>
<protein>
    <submittedName>
        <fullName evidence="4">Uncharacterized protein</fullName>
    </submittedName>
</protein>
<dbReference type="EMBL" id="CAJNNV010007799">
    <property type="protein sequence ID" value="CAE8595364.1"/>
    <property type="molecule type" value="Genomic_DNA"/>
</dbReference>
<evidence type="ECO:0000313" key="4">
    <source>
        <dbReference type="EMBL" id="CAE8595364.1"/>
    </source>
</evidence>
<dbReference type="GO" id="GO:0000139">
    <property type="term" value="C:Golgi membrane"/>
    <property type="evidence" value="ECO:0007669"/>
    <property type="project" value="TreeGrafter"/>
</dbReference>
<keyword evidence="6" id="KW-1185">Reference proteome</keyword>
<dbReference type="EMBL" id="CAJNNW010030793">
    <property type="protein sequence ID" value="CAE8704503.1"/>
    <property type="molecule type" value="Genomic_DNA"/>
</dbReference>
<dbReference type="AlphaFoldDB" id="A0A813E8P9"/>
<dbReference type="PANTHER" id="PTHR31306">
    <property type="entry name" value="ALPHA-1,6-MANNOSYLTRANSFERASE MNN11-RELATED"/>
    <property type="match status" value="1"/>
</dbReference>
<comment type="caution">
    <text evidence="4">The sequence shown here is derived from an EMBL/GenBank/DDBJ whole genome shotgun (WGS) entry which is preliminary data.</text>
</comment>